<dbReference type="InterPro" id="IPR011005">
    <property type="entry name" value="Dihydropteroate_synth-like_sf"/>
</dbReference>
<evidence type="ECO:0000313" key="11">
    <source>
        <dbReference type="Proteomes" id="UP000292209"/>
    </source>
</evidence>
<evidence type="ECO:0000256" key="7">
    <source>
        <dbReference type="ARBA" id="ARBA00022842"/>
    </source>
</evidence>
<comment type="catalytic activity">
    <reaction evidence="1">
        <text>(7,8-dihydropterin-6-yl)methyl diphosphate + 4-aminobenzoate = 7,8-dihydropteroate + diphosphate</text>
        <dbReference type="Rhea" id="RHEA:19949"/>
        <dbReference type="ChEBI" id="CHEBI:17836"/>
        <dbReference type="ChEBI" id="CHEBI:17839"/>
        <dbReference type="ChEBI" id="CHEBI:33019"/>
        <dbReference type="ChEBI" id="CHEBI:72950"/>
        <dbReference type="EC" id="2.5.1.15"/>
    </reaction>
</comment>
<dbReference type="EMBL" id="SGXG01000001">
    <property type="protein sequence ID" value="RZS98305.1"/>
    <property type="molecule type" value="Genomic_DNA"/>
</dbReference>
<dbReference type="CDD" id="cd00739">
    <property type="entry name" value="DHPS"/>
    <property type="match status" value="1"/>
</dbReference>
<dbReference type="GO" id="GO:0046656">
    <property type="term" value="P:folic acid biosynthetic process"/>
    <property type="evidence" value="ECO:0007669"/>
    <property type="project" value="UniProtKB-KW"/>
</dbReference>
<keyword evidence="7" id="KW-0460">Magnesium</keyword>
<dbReference type="GO" id="GO:0046654">
    <property type="term" value="P:tetrahydrofolate biosynthetic process"/>
    <property type="evidence" value="ECO:0007669"/>
    <property type="project" value="TreeGrafter"/>
</dbReference>
<evidence type="ECO:0000313" key="10">
    <source>
        <dbReference type="EMBL" id="RZS98305.1"/>
    </source>
</evidence>
<keyword evidence="8" id="KW-0289">Folate biosynthesis</keyword>
<dbReference type="InterPro" id="IPR045031">
    <property type="entry name" value="DHP_synth-like"/>
</dbReference>
<sequence length="294" mass="33024">MTELFPKTLDSEDILFPSKITLRIKGKLLLLDRPWVMGILNITPDSFYPGSRVFKNLDVILKKAEQMIQEGADILDIGGYSSRPGADEVSIEEELDRVLPAISRIKEHFPETLVSVDTFRAKVAEESINTGADIVNDISSGELDPDMLATVGKLEVPYISMHMRGTPRDMQSLTDYRDILSEIMYFFAKKKEECRKAGIKDVIFDPGFGFAKTLEQNYWILKNLSYFKTIQSPILVGVSRKSMIYKTLEIPAEEALNGTTALNMVALLNGANILRVHDVKEAKQTVSLFNKLQA</sequence>
<evidence type="ECO:0000256" key="4">
    <source>
        <dbReference type="ARBA" id="ARBA00012458"/>
    </source>
</evidence>
<evidence type="ECO:0000256" key="3">
    <source>
        <dbReference type="ARBA" id="ARBA00004763"/>
    </source>
</evidence>
<evidence type="ECO:0000256" key="8">
    <source>
        <dbReference type="ARBA" id="ARBA00022909"/>
    </source>
</evidence>
<keyword evidence="6" id="KW-0479">Metal-binding</keyword>
<dbReference type="PROSITE" id="PS50972">
    <property type="entry name" value="PTERIN_BINDING"/>
    <property type="match status" value="1"/>
</dbReference>
<feature type="domain" description="Pterin-binding" evidence="9">
    <location>
        <begin position="34"/>
        <end position="287"/>
    </location>
</feature>
<dbReference type="Gene3D" id="3.20.20.20">
    <property type="entry name" value="Dihydropteroate synthase-like"/>
    <property type="match status" value="1"/>
</dbReference>
<dbReference type="AlphaFoldDB" id="A0A4Q7PDH0"/>
<dbReference type="NCBIfam" id="TIGR01496">
    <property type="entry name" value="DHPS"/>
    <property type="match status" value="1"/>
</dbReference>
<dbReference type="InterPro" id="IPR000489">
    <property type="entry name" value="Pterin-binding_dom"/>
</dbReference>
<organism evidence="10 11">
    <name type="scientific">Cecembia calidifontis</name>
    <dbReference type="NCBI Taxonomy" id="1187080"/>
    <lineage>
        <taxon>Bacteria</taxon>
        <taxon>Pseudomonadati</taxon>
        <taxon>Bacteroidota</taxon>
        <taxon>Cytophagia</taxon>
        <taxon>Cytophagales</taxon>
        <taxon>Cyclobacteriaceae</taxon>
        <taxon>Cecembia</taxon>
    </lineage>
</organism>
<dbReference type="GO" id="GO:0046872">
    <property type="term" value="F:metal ion binding"/>
    <property type="evidence" value="ECO:0007669"/>
    <property type="project" value="UniProtKB-KW"/>
</dbReference>
<reference evidence="10 11" key="1">
    <citation type="submission" date="2019-02" db="EMBL/GenBank/DDBJ databases">
        <title>Genomic Encyclopedia of Archaeal and Bacterial Type Strains, Phase II (KMG-II): from individual species to whole genera.</title>
        <authorList>
            <person name="Goeker M."/>
        </authorList>
    </citation>
    <scope>NUCLEOTIDE SEQUENCE [LARGE SCALE GENOMIC DNA]</scope>
    <source>
        <strain evidence="10 11">DSM 21411</strain>
    </source>
</reference>
<name>A0A4Q7PDH0_9BACT</name>
<keyword evidence="5" id="KW-0808">Transferase</keyword>
<proteinExistence type="predicted"/>
<dbReference type="PANTHER" id="PTHR20941:SF1">
    <property type="entry name" value="FOLIC ACID SYNTHESIS PROTEIN FOL1"/>
    <property type="match status" value="1"/>
</dbReference>
<comment type="pathway">
    <text evidence="3">Cofactor biosynthesis; tetrahydrofolate biosynthesis; 7,8-dihydrofolate from 2-amino-4-hydroxy-6-hydroxymethyl-7,8-dihydropteridine diphosphate and 4-aminobenzoate: step 1/2.</text>
</comment>
<dbReference type="GO" id="GO:0004156">
    <property type="term" value="F:dihydropteroate synthase activity"/>
    <property type="evidence" value="ECO:0007669"/>
    <property type="project" value="UniProtKB-EC"/>
</dbReference>
<comment type="cofactor">
    <cofactor evidence="2">
        <name>Mg(2+)</name>
        <dbReference type="ChEBI" id="CHEBI:18420"/>
    </cofactor>
</comment>
<evidence type="ECO:0000256" key="6">
    <source>
        <dbReference type="ARBA" id="ARBA00022723"/>
    </source>
</evidence>
<keyword evidence="11" id="KW-1185">Reference proteome</keyword>
<evidence type="ECO:0000256" key="1">
    <source>
        <dbReference type="ARBA" id="ARBA00000012"/>
    </source>
</evidence>
<dbReference type="PANTHER" id="PTHR20941">
    <property type="entry name" value="FOLATE SYNTHESIS PROTEINS"/>
    <property type="match status" value="1"/>
</dbReference>
<dbReference type="PROSITE" id="PS00793">
    <property type="entry name" value="DHPS_2"/>
    <property type="match status" value="1"/>
</dbReference>
<dbReference type="RefSeq" id="WP_207226918.1">
    <property type="nucleotide sequence ID" value="NZ_SGXG01000001.1"/>
</dbReference>
<dbReference type="GO" id="GO:0005829">
    <property type="term" value="C:cytosol"/>
    <property type="evidence" value="ECO:0007669"/>
    <property type="project" value="TreeGrafter"/>
</dbReference>
<gene>
    <name evidence="10" type="ORF">BC751_3950</name>
</gene>
<dbReference type="Proteomes" id="UP000292209">
    <property type="component" value="Unassembled WGS sequence"/>
</dbReference>
<comment type="caution">
    <text evidence="10">The sequence shown here is derived from an EMBL/GenBank/DDBJ whole genome shotgun (WGS) entry which is preliminary data.</text>
</comment>
<dbReference type="EC" id="2.5.1.15" evidence="4"/>
<protein>
    <recommendedName>
        <fullName evidence="4">dihydropteroate synthase</fullName>
        <ecNumber evidence="4">2.5.1.15</ecNumber>
    </recommendedName>
</protein>
<dbReference type="Pfam" id="PF00809">
    <property type="entry name" value="Pterin_bind"/>
    <property type="match status" value="1"/>
</dbReference>
<accession>A0A4Q7PDH0</accession>
<evidence type="ECO:0000256" key="5">
    <source>
        <dbReference type="ARBA" id="ARBA00022679"/>
    </source>
</evidence>
<evidence type="ECO:0000256" key="2">
    <source>
        <dbReference type="ARBA" id="ARBA00001946"/>
    </source>
</evidence>
<dbReference type="InterPro" id="IPR006390">
    <property type="entry name" value="DHP_synth_dom"/>
</dbReference>
<evidence type="ECO:0000259" key="9">
    <source>
        <dbReference type="PROSITE" id="PS50972"/>
    </source>
</evidence>
<dbReference type="SUPFAM" id="SSF51717">
    <property type="entry name" value="Dihydropteroate synthetase-like"/>
    <property type="match status" value="1"/>
</dbReference>